<feature type="compositionally biased region" description="Low complexity" evidence="1">
    <location>
        <begin position="155"/>
        <end position="166"/>
    </location>
</feature>
<feature type="compositionally biased region" description="Pro residues" evidence="1">
    <location>
        <begin position="167"/>
        <end position="180"/>
    </location>
</feature>
<reference evidence="2" key="1">
    <citation type="submission" date="2019-05" db="EMBL/GenBank/DDBJ databases">
        <authorList>
            <person name="Zhang S."/>
            <person name="Liu J."/>
        </authorList>
    </citation>
    <scope>NUCLEOTIDE SEQUENCE [LARGE SCALE GENOMIC DNA]</scope>
</reference>
<feature type="compositionally biased region" description="Pro residues" evidence="1">
    <location>
        <begin position="34"/>
        <end position="43"/>
    </location>
</feature>
<sequence>MRELGCRPGVSAQGPPQSCPTTQEVAVGPADLPWNPPLSPPSSRPQNTDDLLVAPAECPSDDEDLEECEPSTGGELILPIITEDSLDPLPWPLIPFVPPPPPSTPSSPAWVPPKTPCPARGPPPARRGPCQAEQDDSDCEEPIEASGFASGRSLTPASPRTTRTFTPPFPGHGPHYPPVPAQARSPAQPQDRWGDGRSWGAARPSAPAPNLPAGK</sequence>
<feature type="compositionally biased region" description="Pro residues" evidence="1">
    <location>
        <begin position="206"/>
        <end position="215"/>
    </location>
</feature>
<evidence type="ECO:0000256" key="1">
    <source>
        <dbReference type="SAM" id="MobiDB-lite"/>
    </source>
</evidence>
<proteinExistence type="predicted"/>
<evidence type="ECO:0000313" key="3">
    <source>
        <dbReference type="Proteomes" id="UP000694520"/>
    </source>
</evidence>
<feature type="compositionally biased region" description="Polar residues" evidence="1">
    <location>
        <begin position="14"/>
        <end position="24"/>
    </location>
</feature>
<feature type="compositionally biased region" description="Acidic residues" evidence="1">
    <location>
        <begin position="133"/>
        <end position="143"/>
    </location>
</feature>
<reference evidence="2" key="2">
    <citation type="submission" date="2025-08" db="UniProtKB">
        <authorList>
            <consortium name="Ensembl"/>
        </authorList>
    </citation>
    <scope>IDENTIFICATION</scope>
</reference>
<accession>A0A8C0AMC6</accession>
<reference evidence="2" key="3">
    <citation type="submission" date="2025-09" db="UniProtKB">
        <authorList>
            <consortium name="Ensembl"/>
        </authorList>
    </citation>
    <scope>IDENTIFICATION</scope>
</reference>
<feature type="region of interest" description="Disordered" evidence="1">
    <location>
        <begin position="92"/>
        <end position="215"/>
    </location>
</feature>
<dbReference type="Proteomes" id="UP000694520">
    <property type="component" value="Chromosome 29"/>
</dbReference>
<protein>
    <submittedName>
        <fullName evidence="2">Uncharacterized protein</fullName>
    </submittedName>
</protein>
<feature type="region of interest" description="Disordered" evidence="1">
    <location>
        <begin position="1"/>
        <end position="72"/>
    </location>
</feature>
<evidence type="ECO:0000313" key="2">
    <source>
        <dbReference type="Ensembl" id="ENSBGRP00000042590.1"/>
    </source>
</evidence>
<dbReference type="AlphaFoldDB" id="A0A8C0AMC6"/>
<feature type="compositionally biased region" description="Acidic residues" evidence="1">
    <location>
        <begin position="59"/>
        <end position="69"/>
    </location>
</feature>
<keyword evidence="3" id="KW-1185">Reference proteome</keyword>
<dbReference type="Ensembl" id="ENSBGRT00000049373.1">
    <property type="protein sequence ID" value="ENSBGRP00000042590.1"/>
    <property type="gene ID" value="ENSBGRG00000026637.1"/>
</dbReference>
<name>A0A8C0AMC6_BOSMU</name>
<organism evidence="2 3">
    <name type="scientific">Bos mutus grunniens</name>
    <name type="common">Wild yak</name>
    <name type="synonym">Bos grunniens</name>
    <dbReference type="NCBI Taxonomy" id="30521"/>
    <lineage>
        <taxon>Eukaryota</taxon>
        <taxon>Metazoa</taxon>
        <taxon>Chordata</taxon>
        <taxon>Craniata</taxon>
        <taxon>Vertebrata</taxon>
        <taxon>Euteleostomi</taxon>
        <taxon>Mammalia</taxon>
        <taxon>Eutheria</taxon>
        <taxon>Laurasiatheria</taxon>
        <taxon>Artiodactyla</taxon>
        <taxon>Ruminantia</taxon>
        <taxon>Pecora</taxon>
        <taxon>Bovidae</taxon>
        <taxon>Bovinae</taxon>
        <taxon>Bos</taxon>
    </lineage>
</organism>
<feature type="compositionally biased region" description="Pro residues" evidence="1">
    <location>
        <begin position="92"/>
        <end position="126"/>
    </location>
</feature>